<evidence type="ECO:0000256" key="1">
    <source>
        <dbReference type="SAM" id="Phobius"/>
    </source>
</evidence>
<dbReference type="EMBL" id="JACRJB010000014">
    <property type="protein sequence ID" value="MBI5128802.1"/>
    <property type="molecule type" value="Genomic_DNA"/>
</dbReference>
<protein>
    <submittedName>
        <fullName evidence="2">Phosphonate-binding protein</fullName>
    </submittedName>
</protein>
<reference evidence="2" key="1">
    <citation type="submission" date="2020-07" db="EMBL/GenBank/DDBJ databases">
        <title>Huge and variable diversity of episymbiotic CPR bacteria and DPANN archaea in groundwater ecosystems.</title>
        <authorList>
            <person name="He C.Y."/>
            <person name="Keren R."/>
            <person name="Whittaker M."/>
            <person name="Farag I.F."/>
            <person name="Doudna J."/>
            <person name="Cate J.H.D."/>
            <person name="Banfield J.F."/>
        </authorList>
    </citation>
    <scope>NUCLEOTIDE SEQUENCE</scope>
    <source>
        <strain evidence="2">NC_groundwater_1818_Pr3_B-0.1um_66_35</strain>
    </source>
</reference>
<dbReference type="Proteomes" id="UP000782519">
    <property type="component" value="Unassembled WGS sequence"/>
</dbReference>
<dbReference type="AlphaFoldDB" id="A0A933RV33"/>
<name>A0A933RV33_RHOPL</name>
<evidence type="ECO:0000313" key="3">
    <source>
        <dbReference type="Proteomes" id="UP000782519"/>
    </source>
</evidence>
<dbReference type="NCBIfam" id="TIGR03054">
    <property type="entry name" value="photo_alph_chp1"/>
    <property type="match status" value="1"/>
</dbReference>
<proteinExistence type="predicted"/>
<evidence type="ECO:0000313" key="2">
    <source>
        <dbReference type="EMBL" id="MBI5128802.1"/>
    </source>
</evidence>
<keyword evidence="1" id="KW-0812">Transmembrane</keyword>
<keyword evidence="1" id="KW-1133">Transmembrane helix</keyword>
<dbReference type="InterPro" id="IPR017495">
    <property type="entry name" value="PuhC"/>
</dbReference>
<organism evidence="2 3">
    <name type="scientific">Rhodopseudomonas palustris</name>
    <dbReference type="NCBI Taxonomy" id="1076"/>
    <lineage>
        <taxon>Bacteria</taxon>
        <taxon>Pseudomonadati</taxon>
        <taxon>Pseudomonadota</taxon>
        <taxon>Alphaproteobacteria</taxon>
        <taxon>Hyphomicrobiales</taxon>
        <taxon>Nitrobacteraceae</taxon>
        <taxon>Rhodopseudomonas</taxon>
    </lineage>
</organism>
<comment type="caution">
    <text evidence="2">The sequence shown here is derived from an EMBL/GenBank/DDBJ whole genome shotgun (WGS) entry which is preliminary data.</text>
</comment>
<feature type="transmembrane region" description="Helical" evidence="1">
    <location>
        <begin position="12"/>
        <end position="32"/>
    </location>
</feature>
<sequence length="163" mass="17162">MSEAAHNLSVPKGALIGAAAIVLFAIGAGATVRLTGYGHSHMTPPATVESMDLTFEDSTDGVVNVYRAADHSLVRAIHPGESGFIRVAMRGLARERMLAGVGSAPPFHLARHSNGQYTLTDTATKKVIDLNAFGADNLRAFSQLMTGDKSVGKQDDNQKDGSK</sequence>
<keyword evidence="1" id="KW-0472">Membrane</keyword>
<accession>A0A933RV33</accession>
<gene>
    <name evidence="2" type="ORF">HZA66_05125</name>
</gene>